<dbReference type="RefSeq" id="WP_101646072.1">
    <property type="nucleotide sequence ID" value="NZ_PGVE01000012.1"/>
</dbReference>
<feature type="transmembrane region" description="Helical" evidence="8">
    <location>
        <begin position="41"/>
        <end position="61"/>
    </location>
</feature>
<accession>A0A2N5HVD7</accession>
<dbReference type="GO" id="GO:0042907">
    <property type="term" value="F:xanthine transmembrane transporter activity"/>
    <property type="evidence" value="ECO:0007669"/>
    <property type="project" value="TreeGrafter"/>
</dbReference>
<keyword evidence="3" id="KW-0813">Transport</keyword>
<dbReference type="PROSITE" id="PS01116">
    <property type="entry name" value="XANTH_URACIL_PERMASE"/>
    <property type="match status" value="1"/>
</dbReference>
<dbReference type="InterPro" id="IPR017588">
    <property type="entry name" value="UacT-like"/>
</dbReference>
<reference evidence="9 10" key="1">
    <citation type="submission" date="2017-11" db="EMBL/GenBank/DDBJ databases">
        <title>Comparitive Functional Genomics of Dry Heat Resistant strains isolated from the Viking Spacecraft.</title>
        <authorList>
            <person name="Seuylemezian A."/>
            <person name="Cooper K."/>
            <person name="Vaishampayan P."/>
        </authorList>
    </citation>
    <scope>NUCLEOTIDE SEQUENCE [LARGE SCALE GENOMIC DNA]</scope>
    <source>
        <strain evidence="9 10">V32-6</strain>
    </source>
</reference>
<organism evidence="9 10">
    <name type="scientific">Neobacillus cucumis</name>
    <dbReference type="NCBI Taxonomy" id="1740721"/>
    <lineage>
        <taxon>Bacteria</taxon>
        <taxon>Bacillati</taxon>
        <taxon>Bacillota</taxon>
        <taxon>Bacilli</taxon>
        <taxon>Bacillales</taxon>
        <taxon>Bacillaceae</taxon>
        <taxon>Neobacillus</taxon>
    </lineage>
</organism>
<feature type="transmembrane region" description="Helical" evidence="8">
    <location>
        <begin position="308"/>
        <end position="326"/>
    </location>
</feature>
<evidence type="ECO:0000256" key="6">
    <source>
        <dbReference type="ARBA" id="ARBA00022989"/>
    </source>
</evidence>
<feature type="transmembrane region" description="Helical" evidence="8">
    <location>
        <begin position="95"/>
        <end position="114"/>
    </location>
</feature>
<evidence type="ECO:0000256" key="4">
    <source>
        <dbReference type="ARBA" id="ARBA00022475"/>
    </source>
</evidence>
<feature type="transmembrane region" description="Helical" evidence="8">
    <location>
        <begin position="154"/>
        <end position="174"/>
    </location>
</feature>
<comment type="similarity">
    <text evidence="2">Belongs to the nucleobase:cation symporter-2 (NCS2) (TC 2.A.40) family.</text>
</comment>
<dbReference type="NCBIfam" id="NF037981">
    <property type="entry name" value="NCS2_1"/>
    <property type="match status" value="1"/>
</dbReference>
<feature type="transmembrane region" description="Helical" evidence="8">
    <location>
        <begin position="332"/>
        <end position="355"/>
    </location>
</feature>
<evidence type="ECO:0000256" key="2">
    <source>
        <dbReference type="ARBA" id="ARBA00008821"/>
    </source>
</evidence>
<keyword evidence="10" id="KW-1185">Reference proteome</keyword>
<evidence type="ECO:0000313" key="10">
    <source>
        <dbReference type="Proteomes" id="UP000234950"/>
    </source>
</evidence>
<evidence type="ECO:0000256" key="5">
    <source>
        <dbReference type="ARBA" id="ARBA00022692"/>
    </source>
</evidence>
<dbReference type="PANTHER" id="PTHR42810:SF4">
    <property type="entry name" value="URIC ACID TRANSPORTER UACT"/>
    <property type="match status" value="1"/>
</dbReference>
<feature type="transmembrane region" description="Helical" evidence="8">
    <location>
        <begin position="186"/>
        <end position="209"/>
    </location>
</feature>
<dbReference type="Pfam" id="PF00860">
    <property type="entry name" value="Xan_ur_permease"/>
    <property type="match status" value="1"/>
</dbReference>
<feature type="transmembrane region" description="Helical" evidence="8">
    <location>
        <begin position="12"/>
        <end position="35"/>
    </location>
</feature>
<dbReference type="NCBIfam" id="TIGR03173">
    <property type="entry name" value="pbuX"/>
    <property type="match status" value="1"/>
</dbReference>
<keyword evidence="7 8" id="KW-0472">Membrane</keyword>
<dbReference type="NCBIfam" id="TIGR00801">
    <property type="entry name" value="ncs2"/>
    <property type="match status" value="1"/>
</dbReference>
<dbReference type="GO" id="GO:0005886">
    <property type="term" value="C:plasma membrane"/>
    <property type="evidence" value="ECO:0007669"/>
    <property type="project" value="UniProtKB-SubCell"/>
</dbReference>
<feature type="transmembrane region" description="Helical" evidence="8">
    <location>
        <begin position="229"/>
        <end position="253"/>
    </location>
</feature>
<comment type="subcellular location">
    <subcellularLocation>
        <location evidence="1">Cell membrane</location>
        <topology evidence="1">Multi-pass membrane protein</topology>
    </subcellularLocation>
</comment>
<comment type="caution">
    <text evidence="9">The sequence shown here is derived from an EMBL/GenBank/DDBJ whole genome shotgun (WGS) entry which is preliminary data.</text>
</comment>
<evidence type="ECO:0000313" key="9">
    <source>
        <dbReference type="EMBL" id="PLS09488.1"/>
    </source>
</evidence>
<keyword evidence="5 8" id="KW-0812">Transmembrane</keyword>
<evidence type="ECO:0000256" key="7">
    <source>
        <dbReference type="ARBA" id="ARBA00023136"/>
    </source>
</evidence>
<dbReference type="PANTHER" id="PTHR42810">
    <property type="entry name" value="PURINE PERMEASE C1399.01C-RELATED"/>
    <property type="match status" value="1"/>
</dbReference>
<dbReference type="InterPro" id="IPR006042">
    <property type="entry name" value="Xan_ur_permease"/>
</dbReference>
<dbReference type="AlphaFoldDB" id="A0A2N5HVD7"/>
<feature type="transmembrane region" description="Helical" evidence="8">
    <location>
        <begin position="367"/>
        <end position="387"/>
    </location>
</feature>
<feature type="transmembrane region" description="Helical" evidence="8">
    <location>
        <begin position="121"/>
        <end position="142"/>
    </location>
</feature>
<sequence length="434" mass="45573">MKQSPWKTASLGIQHVLAMYAGAVIVPLIIGGALHFSSKQLAYLVSLDILTSGIATLLQVWQNRYFGIGLPIVLGCTFTAVGPIIAIGGQYGLSAIYGSILISGIIVILIASFFGKLVRFFPPVVTGSVVTIIGLTLIPVAMNNVAGGQGSPDFGSVTNLCLAFGTLLFIIVLYRFFKGFIRSISILLGLIAGTLAAALLGKVNFSAVGEASWFHMVTPLHFAVPTFELAPIITMTLVAIVSLIESSGVYFALSDITGRKLTEQDLVKGYRAEGLASVIGALFNSFPYTTYSQNVGLVQFSGVKSKNVIFTMAGILIFLGFVPKIAALTTVIPTSVLGGAMVAMFGMVIASGIKMLSKVDFSSQENLLIIACSVAVGLGVTAVPNLFDALPESVKILTNNGIVAGSLTAILLNIIFHVAKPKEQTTTNTKQSVA</sequence>
<keyword evidence="4" id="KW-1003">Cell membrane</keyword>
<dbReference type="EMBL" id="PGVE01000012">
    <property type="protein sequence ID" value="PLS09488.1"/>
    <property type="molecule type" value="Genomic_DNA"/>
</dbReference>
<feature type="transmembrane region" description="Helical" evidence="8">
    <location>
        <begin position="399"/>
        <end position="419"/>
    </location>
</feature>
<keyword evidence="6 8" id="KW-1133">Transmembrane helix</keyword>
<dbReference type="OrthoDB" id="9805749at2"/>
<gene>
    <name evidence="9" type="ORF">CVD27_01190</name>
</gene>
<name>A0A2N5HVD7_9BACI</name>
<evidence type="ECO:0000256" key="3">
    <source>
        <dbReference type="ARBA" id="ARBA00022448"/>
    </source>
</evidence>
<protein>
    <submittedName>
        <fullName evidence="9">Xanthine permease</fullName>
    </submittedName>
</protein>
<evidence type="ECO:0000256" key="8">
    <source>
        <dbReference type="SAM" id="Phobius"/>
    </source>
</evidence>
<feature type="transmembrane region" description="Helical" evidence="8">
    <location>
        <begin position="68"/>
        <end position="89"/>
    </location>
</feature>
<dbReference type="InterPro" id="IPR006043">
    <property type="entry name" value="NCS2"/>
</dbReference>
<proteinExistence type="inferred from homology"/>
<evidence type="ECO:0000256" key="1">
    <source>
        <dbReference type="ARBA" id="ARBA00004651"/>
    </source>
</evidence>
<dbReference type="Proteomes" id="UP000234950">
    <property type="component" value="Unassembled WGS sequence"/>
</dbReference>